<keyword evidence="4" id="KW-1185">Reference proteome</keyword>
<protein>
    <submittedName>
        <fullName evidence="3">Uncharacterized protein</fullName>
    </submittedName>
</protein>
<feature type="transmembrane region" description="Helical" evidence="2">
    <location>
        <begin position="145"/>
        <end position="165"/>
    </location>
</feature>
<feature type="region of interest" description="Disordered" evidence="1">
    <location>
        <begin position="1"/>
        <end position="23"/>
    </location>
</feature>
<evidence type="ECO:0000313" key="3">
    <source>
        <dbReference type="EnsemblMetazoa" id="CJA07819.1"/>
    </source>
</evidence>
<sequence>MNMADVSIRSNRTVLSRGTRPESGRLHRKYPYRWLFEQVHVKSLIFHVEVGLLAIAIFGLYHASQMSPDQSVEPISVPGFDGLLWPGSYSHGLMKRPNYQFAMNILNVYSYFLIISVICGFVGMRLSETSVARRKFPPHMNPASLLIPSVISVISFLYPLVTWTLRTLQSSIKVLIKDNMKTYSIMDSCRMVVVPVILIWVVYIYFLYGVWLGVLYYQRRGDQTMPTSPNSLLRRPLRKQHVPFRSKANSNLHLLSELTAVSIDLSPSSPSCVASPTSTGARQIISVSPRSFRQLETVDEEAQSRTSSD</sequence>
<keyword evidence="2" id="KW-0472">Membrane</keyword>
<reference evidence="4" key="1">
    <citation type="submission" date="2010-08" db="EMBL/GenBank/DDBJ databases">
        <authorList>
            <consortium name="Caenorhabditis japonica Sequencing Consortium"/>
            <person name="Wilson R.K."/>
        </authorList>
    </citation>
    <scope>NUCLEOTIDE SEQUENCE [LARGE SCALE GENOMIC DNA]</scope>
    <source>
        <strain evidence="4">DF5081</strain>
    </source>
</reference>
<keyword evidence="2" id="KW-1133">Transmembrane helix</keyword>
<dbReference type="AlphaFoldDB" id="A0A8R1HUH6"/>
<feature type="transmembrane region" description="Helical" evidence="2">
    <location>
        <begin position="192"/>
        <end position="217"/>
    </location>
</feature>
<keyword evidence="2" id="KW-0812">Transmembrane</keyword>
<feature type="transmembrane region" description="Helical" evidence="2">
    <location>
        <begin position="44"/>
        <end position="63"/>
    </location>
</feature>
<name>A0A8R1HUH6_CAEJA</name>
<evidence type="ECO:0000256" key="2">
    <source>
        <dbReference type="SAM" id="Phobius"/>
    </source>
</evidence>
<accession>A0A8R1HUH6</accession>
<evidence type="ECO:0000256" key="1">
    <source>
        <dbReference type="SAM" id="MobiDB-lite"/>
    </source>
</evidence>
<feature type="transmembrane region" description="Helical" evidence="2">
    <location>
        <begin position="101"/>
        <end position="124"/>
    </location>
</feature>
<evidence type="ECO:0000313" key="4">
    <source>
        <dbReference type="Proteomes" id="UP000005237"/>
    </source>
</evidence>
<dbReference type="EnsemblMetazoa" id="CJA07819.1">
    <property type="protein sequence ID" value="CJA07819.1"/>
    <property type="gene ID" value="WBGene00127023"/>
</dbReference>
<dbReference type="Proteomes" id="UP000005237">
    <property type="component" value="Unassembled WGS sequence"/>
</dbReference>
<organism evidence="3 4">
    <name type="scientific">Caenorhabditis japonica</name>
    <dbReference type="NCBI Taxonomy" id="281687"/>
    <lineage>
        <taxon>Eukaryota</taxon>
        <taxon>Metazoa</taxon>
        <taxon>Ecdysozoa</taxon>
        <taxon>Nematoda</taxon>
        <taxon>Chromadorea</taxon>
        <taxon>Rhabditida</taxon>
        <taxon>Rhabditina</taxon>
        <taxon>Rhabditomorpha</taxon>
        <taxon>Rhabditoidea</taxon>
        <taxon>Rhabditidae</taxon>
        <taxon>Peloderinae</taxon>
        <taxon>Caenorhabditis</taxon>
    </lineage>
</organism>
<proteinExistence type="predicted"/>
<reference evidence="3" key="2">
    <citation type="submission" date="2022-06" db="UniProtKB">
        <authorList>
            <consortium name="EnsemblMetazoa"/>
        </authorList>
    </citation>
    <scope>IDENTIFICATION</scope>
    <source>
        <strain evidence="3">DF5081</strain>
    </source>
</reference>